<sequence length="99" mass="11293">METETTDLDLPDDDELAEAFDMHSLIISSLNTDEGHLATADEVINEIEHMMQDSPSEESPEEEEEISEEMDSYTKVKETLKHLQTITETGMFITVCHQF</sequence>
<feature type="compositionally biased region" description="Acidic residues" evidence="4">
    <location>
        <begin position="55"/>
        <end position="71"/>
    </location>
</feature>
<dbReference type="GO" id="GO:0030424">
    <property type="term" value="C:axon"/>
    <property type="evidence" value="ECO:0007669"/>
    <property type="project" value="TreeGrafter"/>
</dbReference>
<dbReference type="Pfam" id="PF07763">
    <property type="entry name" value="FEZ"/>
    <property type="match status" value="1"/>
</dbReference>
<name>A0A7E6EIF9_9MOLL</name>
<protein>
    <submittedName>
        <fullName evidence="6">Fasciculation and elongation protein zeta-2-like</fullName>
    </submittedName>
</protein>
<organism evidence="5 6">
    <name type="scientific">Octopus sinensis</name>
    <name type="common">East Asian common octopus</name>
    <dbReference type="NCBI Taxonomy" id="2607531"/>
    <lineage>
        <taxon>Eukaryota</taxon>
        <taxon>Metazoa</taxon>
        <taxon>Spiralia</taxon>
        <taxon>Lophotrochozoa</taxon>
        <taxon>Mollusca</taxon>
        <taxon>Cephalopoda</taxon>
        <taxon>Coleoidea</taxon>
        <taxon>Octopodiformes</taxon>
        <taxon>Octopoda</taxon>
        <taxon>Incirrata</taxon>
        <taxon>Octopodidae</taxon>
        <taxon>Octopus</taxon>
    </lineage>
</organism>
<dbReference type="KEGG" id="osn:115229437"/>
<dbReference type="RefSeq" id="XP_036355098.1">
    <property type="nucleotide sequence ID" value="XM_036499205.1"/>
</dbReference>
<keyword evidence="2" id="KW-0597">Phosphoprotein</keyword>
<comment type="similarity">
    <text evidence="1">Belongs to the zygin family.</text>
</comment>
<dbReference type="AlphaFoldDB" id="A0A7E6EIF9"/>
<dbReference type="PANTHER" id="PTHR12394">
    <property type="entry name" value="ZYGIN"/>
    <property type="match status" value="1"/>
</dbReference>
<gene>
    <name evidence="6" type="primary">LOC115229437</name>
</gene>
<dbReference type="PANTHER" id="PTHR12394:SF12">
    <property type="entry name" value="LD08195P"/>
    <property type="match status" value="1"/>
</dbReference>
<feature type="region of interest" description="Disordered" evidence="4">
    <location>
        <begin position="51"/>
        <end position="72"/>
    </location>
</feature>
<accession>A0A7E6EIF9</accession>
<proteinExistence type="inferred from homology"/>
<evidence type="ECO:0000256" key="4">
    <source>
        <dbReference type="SAM" id="MobiDB-lite"/>
    </source>
</evidence>
<keyword evidence="3" id="KW-0175">Coiled coil</keyword>
<keyword evidence="5" id="KW-1185">Reference proteome</keyword>
<evidence type="ECO:0000313" key="6">
    <source>
        <dbReference type="RefSeq" id="XP_036355098.1"/>
    </source>
</evidence>
<reference evidence="6" key="1">
    <citation type="submission" date="2025-08" db="UniProtKB">
        <authorList>
            <consortium name="RefSeq"/>
        </authorList>
    </citation>
    <scope>IDENTIFICATION</scope>
</reference>
<dbReference type="InterPro" id="IPR011680">
    <property type="entry name" value="FEZ"/>
</dbReference>
<dbReference type="Proteomes" id="UP000515154">
    <property type="component" value="Unplaced"/>
</dbReference>
<evidence type="ECO:0000256" key="1">
    <source>
        <dbReference type="ARBA" id="ARBA00006788"/>
    </source>
</evidence>
<evidence type="ECO:0000256" key="3">
    <source>
        <dbReference type="ARBA" id="ARBA00023054"/>
    </source>
</evidence>
<evidence type="ECO:0000256" key="2">
    <source>
        <dbReference type="ARBA" id="ARBA00022553"/>
    </source>
</evidence>
<dbReference type="GO" id="GO:0005737">
    <property type="term" value="C:cytoplasm"/>
    <property type="evidence" value="ECO:0007669"/>
    <property type="project" value="TreeGrafter"/>
</dbReference>
<evidence type="ECO:0000313" key="5">
    <source>
        <dbReference type="Proteomes" id="UP000515154"/>
    </source>
</evidence>